<dbReference type="RefSeq" id="WP_174817144.1">
    <property type="nucleotide sequence ID" value="NZ_CP046171.1"/>
</dbReference>
<evidence type="ECO:0000259" key="2">
    <source>
        <dbReference type="Pfam" id="PF01717"/>
    </source>
</evidence>
<dbReference type="CDD" id="cd03310">
    <property type="entry name" value="CIMS_like"/>
    <property type="match status" value="1"/>
</dbReference>
<proteinExistence type="predicted"/>
<dbReference type="InterPro" id="IPR038071">
    <property type="entry name" value="UROD/MetE-like_sf"/>
</dbReference>
<dbReference type="GO" id="GO:0008270">
    <property type="term" value="F:zinc ion binding"/>
    <property type="evidence" value="ECO:0007669"/>
    <property type="project" value="InterPro"/>
</dbReference>
<dbReference type="AlphaFoldDB" id="A0A6G9XWP8"/>
<dbReference type="Proteomes" id="UP000501705">
    <property type="component" value="Chromosome"/>
</dbReference>
<reference evidence="3 4" key="1">
    <citation type="journal article" date="2019" name="ACS Chem. Biol.">
        <title>Identification and Mobilization of a Cryptic Antibiotic Biosynthesis Gene Locus from a Human-Pathogenic Nocardia Isolate.</title>
        <authorList>
            <person name="Herisse M."/>
            <person name="Ishida K."/>
            <person name="Porter J.L."/>
            <person name="Howden B."/>
            <person name="Hertweck C."/>
            <person name="Stinear T.P."/>
            <person name="Pidot S.J."/>
        </authorList>
    </citation>
    <scope>NUCLEOTIDE SEQUENCE [LARGE SCALE GENOMIC DNA]</scope>
    <source>
        <strain evidence="3 4">AUSMDU00024985</strain>
    </source>
</reference>
<sequence>MIDRRKRTTVYQDGMAEGRDSATEGEPAARPLLHGGTATGVGSWPGTDPREAAATVLGELPQLPHLVELPARGAGADAIGRMSALLVDMRFDTTPRGYRLAARPGALSRRARDLLRSDLDALEEVWETTGSSGPIKVQAVGPLTLAAQVELPHGHLALTDSGALRDLSDSLAEGLRNHVAELGKRLGAQVVLQLDEPSLTAVLDGSLRGVSVLDTVRAMPEPEALAVLESVLAAQSGPVLVHSCAAPPALGLLRRTGAAAIGFDLATIGTGDLDRVGELLDAGKHLVLGLVPTTAPALAPTWRELAEPGVRLVDRLGFARSTLAEQILVSPACGLANAPLTWARQALSRAGEVARAYAEDPESLAVG</sequence>
<accession>A0A6G9XWP8</accession>
<feature type="region of interest" description="Disordered" evidence="1">
    <location>
        <begin position="1"/>
        <end position="49"/>
    </location>
</feature>
<organism evidence="3 4">
    <name type="scientific">Nocardia brasiliensis</name>
    <dbReference type="NCBI Taxonomy" id="37326"/>
    <lineage>
        <taxon>Bacteria</taxon>
        <taxon>Bacillati</taxon>
        <taxon>Actinomycetota</taxon>
        <taxon>Actinomycetes</taxon>
        <taxon>Mycobacteriales</taxon>
        <taxon>Nocardiaceae</taxon>
        <taxon>Nocardia</taxon>
    </lineage>
</organism>
<dbReference type="EMBL" id="CP046171">
    <property type="protein sequence ID" value="QIS05362.1"/>
    <property type="molecule type" value="Genomic_DNA"/>
</dbReference>
<gene>
    <name evidence="3" type="ORF">F5X71_26340</name>
</gene>
<evidence type="ECO:0000313" key="3">
    <source>
        <dbReference type="EMBL" id="QIS05362.1"/>
    </source>
</evidence>
<dbReference type="SUPFAM" id="SSF51726">
    <property type="entry name" value="UROD/MetE-like"/>
    <property type="match status" value="1"/>
</dbReference>
<protein>
    <submittedName>
        <fullName evidence="3">Methionine synthase</fullName>
    </submittedName>
</protein>
<dbReference type="InterPro" id="IPR002629">
    <property type="entry name" value="Met_Synth_C/arc"/>
</dbReference>
<evidence type="ECO:0000256" key="1">
    <source>
        <dbReference type="SAM" id="MobiDB-lite"/>
    </source>
</evidence>
<evidence type="ECO:0000313" key="4">
    <source>
        <dbReference type="Proteomes" id="UP000501705"/>
    </source>
</evidence>
<dbReference type="Gene3D" id="3.20.20.210">
    <property type="match status" value="1"/>
</dbReference>
<name>A0A6G9XWP8_NOCBR</name>
<feature type="domain" description="Cobalamin-independent methionine synthase MetE C-terminal/archaeal" evidence="2">
    <location>
        <begin position="37"/>
        <end position="355"/>
    </location>
</feature>
<dbReference type="Pfam" id="PF01717">
    <property type="entry name" value="Meth_synt_2"/>
    <property type="match status" value="1"/>
</dbReference>
<dbReference type="GO" id="GO:0009086">
    <property type="term" value="P:methionine biosynthetic process"/>
    <property type="evidence" value="ECO:0007669"/>
    <property type="project" value="InterPro"/>
</dbReference>
<dbReference type="GO" id="GO:0003871">
    <property type="term" value="F:5-methyltetrahydropteroyltriglutamate-homocysteine S-methyltransferase activity"/>
    <property type="evidence" value="ECO:0007669"/>
    <property type="project" value="InterPro"/>
</dbReference>